<name>A0AAE4K4K7_9BURK</name>
<protein>
    <submittedName>
        <fullName evidence="2">Uncharacterized protein</fullName>
    </submittedName>
</protein>
<feature type="compositionally biased region" description="Basic and acidic residues" evidence="1">
    <location>
        <begin position="109"/>
        <end position="118"/>
    </location>
</feature>
<reference evidence="2" key="1">
    <citation type="submission" date="2023-02" db="EMBL/GenBank/DDBJ databases">
        <title>Description of Herbaspirillum huttiense subsp. nephrolepsisexaltata and Herbaspirillum huttiense subsp. lycopersicon.</title>
        <authorList>
            <person name="Poudel M."/>
            <person name="Sharma A."/>
            <person name="Goss E."/>
            <person name="Tapia J.H."/>
            <person name="Harmon C.M."/>
            <person name="Jones J.B."/>
        </authorList>
    </citation>
    <scope>NUCLEOTIDE SEQUENCE</scope>
    <source>
        <strain evidence="2">NC40101</strain>
    </source>
</reference>
<feature type="region of interest" description="Disordered" evidence="1">
    <location>
        <begin position="99"/>
        <end position="118"/>
    </location>
</feature>
<accession>A0AAE4K4K7</accession>
<evidence type="ECO:0000256" key="1">
    <source>
        <dbReference type="SAM" id="MobiDB-lite"/>
    </source>
</evidence>
<dbReference type="EMBL" id="JAVRAA010000005">
    <property type="protein sequence ID" value="MDT0337499.1"/>
    <property type="molecule type" value="Genomic_DNA"/>
</dbReference>
<comment type="caution">
    <text evidence="2">The sequence shown here is derived from an EMBL/GenBank/DDBJ whole genome shotgun (WGS) entry which is preliminary data.</text>
</comment>
<proteinExistence type="predicted"/>
<dbReference type="AlphaFoldDB" id="A0AAE4K4K7"/>
<dbReference type="RefSeq" id="WP_284076968.1">
    <property type="nucleotide sequence ID" value="NZ_JAVLSM010000007.1"/>
</dbReference>
<sequence>MRETVAKWREQATCFQLPLEPGSRQAIMRRLSALEPVLIGNVVLKIEQCDWPYPFNSGYQFYGENQLGRAIQEDEDIEHGGPLQPEKILLAIRWAERQAVNPEEPDGANDGHGRPECS</sequence>
<evidence type="ECO:0000313" key="2">
    <source>
        <dbReference type="EMBL" id="MDT0337499.1"/>
    </source>
</evidence>
<organism evidence="2">
    <name type="scientific">Herbaspirillum huttiense subsp. nephrolepidis</name>
    <dbReference type="NCBI Taxonomy" id="3075126"/>
    <lineage>
        <taxon>Bacteria</taxon>
        <taxon>Pseudomonadati</taxon>
        <taxon>Pseudomonadota</taxon>
        <taxon>Betaproteobacteria</taxon>
        <taxon>Burkholderiales</taxon>
        <taxon>Oxalobacteraceae</taxon>
        <taxon>Herbaspirillum</taxon>
    </lineage>
</organism>
<gene>
    <name evidence="2" type="ORF">RJN63_11715</name>
</gene>